<dbReference type="EMBL" id="JYDS01000673">
    <property type="protein sequence ID" value="KRZ01178.1"/>
    <property type="molecule type" value="Genomic_DNA"/>
</dbReference>
<proteinExistence type="predicted"/>
<comment type="caution">
    <text evidence="1">The sequence shown here is derived from an EMBL/GenBank/DDBJ whole genome shotgun (WGS) entry which is preliminary data.</text>
</comment>
<gene>
    <name evidence="1" type="ORF">T4B_8499</name>
</gene>
<organism evidence="1 2">
    <name type="scientific">Trichinella pseudospiralis</name>
    <name type="common">Parasitic roundworm</name>
    <dbReference type="NCBI Taxonomy" id="6337"/>
    <lineage>
        <taxon>Eukaryota</taxon>
        <taxon>Metazoa</taxon>
        <taxon>Ecdysozoa</taxon>
        <taxon>Nematoda</taxon>
        <taxon>Enoplea</taxon>
        <taxon>Dorylaimia</taxon>
        <taxon>Trichinellida</taxon>
        <taxon>Trichinellidae</taxon>
        <taxon>Trichinella</taxon>
    </lineage>
</organism>
<dbReference type="AlphaFoldDB" id="A0A0V1GSX2"/>
<keyword evidence="2" id="KW-1185">Reference proteome</keyword>
<evidence type="ECO:0000313" key="2">
    <source>
        <dbReference type="Proteomes" id="UP000054805"/>
    </source>
</evidence>
<reference evidence="1 2" key="1">
    <citation type="submission" date="2015-01" db="EMBL/GenBank/DDBJ databases">
        <title>Evolution of Trichinella species and genotypes.</title>
        <authorList>
            <person name="Korhonen P.K."/>
            <person name="Edoardo P."/>
            <person name="Giuseppe L.R."/>
            <person name="Gasser R.B."/>
        </authorList>
    </citation>
    <scope>NUCLEOTIDE SEQUENCE [LARGE SCALE GENOMIC DNA]</scope>
    <source>
        <strain evidence="1">ISS588</strain>
    </source>
</reference>
<protein>
    <submittedName>
        <fullName evidence="1">Uncharacterized protein</fullName>
    </submittedName>
</protein>
<dbReference type="Proteomes" id="UP000054805">
    <property type="component" value="Unassembled WGS sequence"/>
</dbReference>
<name>A0A0V1GSX2_TRIPS</name>
<sequence>MKRNTTHERINEKHNFQSERLICIVCDRFVERVSVSLMVSILKQLLETNLQTEMCKIFVQTLPAMFLHAQCRQ</sequence>
<evidence type="ECO:0000313" key="1">
    <source>
        <dbReference type="EMBL" id="KRZ01178.1"/>
    </source>
</evidence>
<accession>A0A0V1GSX2</accession>